<evidence type="ECO:0000313" key="2">
    <source>
        <dbReference type="Proteomes" id="UP000705379"/>
    </source>
</evidence>
<evidence type="ECO:0000313" key="1">
    <source>
        <dbReference type="EMBL" id="MBS8258588.1"/>
    </source>
</evidence>
<protein>
    <submittedName>
        <fullName evidence="1">Uncharacterized protein</fullName>
    </submittedName>
</protein>
<organism evidence="1 2">
    <name type="scientific">Roseibium polysiphoniae</name>
    <dbReference type="NCBI Taxonomy" id="2571221"/>
    <lineage>
        <taxon>Bacteria</taxon>
        <taxon>Pseudomonadati</taxon>
        <taxon>Pseudomonadota</taxon>
        <taxon>Alphaproteobacteria</taxon>
        <taxon>Hyphomicrobiales</taxon>
        <taxon>Stappiaceae</taxon>
        <taxon>Roseibium</taxon>
    </lineage>
</organism>
<dbReference type="EMBL" id="QTKU01000001">
    <property type="protein sequence ID" value="MBS8258588.1"/>
    <property type="molecule type" value="Genomic_DNA"/>
</dbReference>
<gene>
    <name evidence="1" type="ORF">DYI23_00025</name>
</gene>
<comment type="caution">
    <text evidence="1">The sequence shown here is derived from an EMBL/GenBank/DDBJ whole genome shotgun (WGS) entry which is preliminary data.</text>
</comment>
<reference evidence="1" key="1">
    <citation type="submission" date="2018-08" db="EMBL/GenBank/DDBJ databases">
        <authorList>
            <person name="Jin W."/>
            <person name="Wang H."/>
            <person name="Yang Y."/>
            <person name="Li M."/>
            <person name="Liu J."/>
        </authorList>
    </citation>
    <scope>NUCLEOTIDE SEQUENCE</scope>
    <source>
        <strain evidence="1">AESS21</strain>
    </source>
</reference>
<name>A0A944CAG2_9HYPH</name>
<accession>A0A944CAG2</accession>
<dbReference type="AlphaFoldDB" id="A0A944CAG2"/>
<sequence>MRGVNGPSRFSFLCNQPVTIRAVNGAFIMIAIVPRLEAKIFAKMTRVTSRKSKTKDARC</sequence>
<dbReference type="Proteomes" id="UP000705379">
    <property type="component" value="Unassembled WGS sequence"/>
</dbReference>
<proteinExistence type="predicted"/>
<reference evidence="1" key="2">
    <citation type="journal article" date="2021" name="Microorganisms">
        <title>Bacterial Dimethylsulfoniopropionate Biosynthesis in the East China Sea.</title>
        <authorList>
            <person name="Liu J."/>
            <person name="Zhang Y."/>
            <person name="Liu J."/>
            <person name="Zhong H."/>
            <person name="Williams B.T."/>
            <person name="Zheng Y."/>
            <person name="Curson A.R.J."/>
            <person name="Sun C."/>
            <person name="Sun H."/>
            <person name="Song D."/>
            <person name="Wagner Mackenzie B."/>
            <person name="Bermejo Martinez A."/>
            <person name="Todd J.D."/>
            <person name="Zhang X.H."/>
        </authorList>
    </citation>
    <scope>NUCLEOTIDE SEQUENCE</scope>
    <source>
        <strain evidence="1">AESS21</strain>
    </source>
</reference>